<dbReference type="CDD" id="cd00207">
    <property type="entry name" value="fer2"/>
    <property type="match status" value="1"/>
</dbReference>
<evidence type="ECO:0000313" key="2">
    <source>
        <dbReference type="EMBL" id="TMI81053.1"/>
    </source>
</evidence>
<dbReference type="GO" id="GO:0042773">
    <property type="term" value="P:ATP synthesis coupled electron transport"/>
    <property type="evidence" value="ECO:0007669"/>
    <property type="project" value="InterPro"/>
</dbReference>
<name>A0A537JC08_9BACT</name>
<feature type="non-terminal residue" evidence="2">
    <location>
        <position position="67"/>
    </location>
</feature>
<dbReference type="Proteomes" id="UP000320048">
    <property type="component" value="Unassembled WGS sequence"/>
</dbReference>
<evidence type="ECO:0000313" key="3">
    <source>
        <dbReference type="Proteomes" id="UP000320048"/>
    </source>
</evidence>
<dbReference type="GO" id="GO:0051536">
    <property type="term" value="F:iron-sulfur cluster binding"/>
    <property type="evidence" value="ECO:0007669"/>
    <property type="project" value="InterPro"/>
</dbReference>
<dbReference type="SUPFAM" id="SSF54292">
    <property type="entry name" value="2Fe-2S ferredoxin-like"/>
    <property type="match status" value="1"/>
</dbReference>
<dbReference type="PROSITE" id="PS51085">
    <property type="entry name" value="2FE2S_FER_2"/>
    <property type="match status" value="1"/>
</dbReference>
<dbReference type="EMBL" id="VBAO01000187">
    <property type="protein sequence ID" value="TMI81053.1"/>
    <property type="molecule type" value="Genomic_DNA"/>
</dbReference>
<accession>A0A537JC08</accession>
<organism evidence="2 3">
    <name type="scientific">Candidatus Segetimicrobium genomatis</name>
    <dbReference type="NCBI Taxonomy" id="2569760"/>
    <lineage>
        <taxon>Bacteria</taxon>
        <taxon>Bacillati</taxon>
        <taxon>Candidatus Sysuimicrobiota</taxon>
        <taxon>Candidatus Sysuimicrobiia</taxon>
        <taxon>Candidatus Sysuimicrobiales</taxon>
        <taxon>Candidatus Segetimicrobiaceae</taxon>
        <taxon>Candidatus Segetimicrobium</taxon>
    </lineage>
</organism>
<sequence>MVHLTIDGQPVAVPKGTTVWQAARQGGIEIPIFCYHDRMPPLGACRMCLVEIEKMPKLVTSCTQEAG</sequence>
<comment type="caution">
    <text evidence="2">The sequence shown here is derived from an EMBL/GenBank/DDBJ whole genome shotgun (WGS) entry which is preliminary data.</text>
</comment>
<dbReference type="InterPro" id="IPR001041">
    <property type="entry name" value="2Fe-2S_ferredoxin-type"/>
</dbReference>
<dbReference type="PROSITE" id="PS00641">
    <property type="entry name" value="COMPLEX1_75K_1"/>
    <property type="match status" value="1"/>
</dbReference>
<evidence type="ECO:0000259" key="1">
    <source>
        <dbReference type="PROSITE" id="PS51085"/>
    </source>
</evidence>
<reference evidence="2 3" key="1">
    <citation type="journal article" date="2019" name="Nat. Microbiol.">
        <title>Mediterranean grassland soil C-N compound turnover is dependent on rainfall and depth, and is mediated by genomically divergent microorganisms.</title>
        <authorList>
            <person name="Diamond S."/>
            <person name="Andeer P.F."/>
            <person name="Li Z."/>
            <person name="Crits-Christoph A."/>
            <person name="Burstein D."/>
            <person name="Anantharaman K."/>
            <person name="Lane K.R."/>
            <person name="Thomas B.C."/>
            <person name="Pan C."/>
            <person name="Northen T.R."/>
            <person name="Banfield J.F."/>
        </authorList>
    </citation>
    <scope>NUCLEOTIDE SEQUENCE [LARGE SCALE GENOMIC DNA]</scope>
    <source>
        <strain evidence="2">NP_7</strain>
    </source>
</reference>
<dbReference type="GO" id="GO:0016020">
    <property type="term" value="C:membrane"/>
    <property type="evidence" value="ECO:0007669"/>
    <property type="project" value="InterPro"/>
</dbReference>
<dbReference type="AlphaFoldDB" id="A0A537JC08"/>
<feature type="domain" description="2Fe-2S ferredoxin-type" evidence="1">
    <location>
        <begin position="1"/>
        <end position="67"/>
    </location>
</feature>
<proteinExistence type="predicted"/>
<dbReference type="GO" id="GO:0008137">
    <property type="term" value="F:NADH dehydrogenase (ubiquinone) activity"/>
    <property type="evidence" value="ECO:0007669"/>
    <property type="project" value="InterPro"/>
</dbReference>
<dbReference type="InterPro" id="IPR036010">
    <property type="entry name" value="2Fe-2S_ferredoxin-like_sf"/>
</dbReference>
<dbReference type="Gene3D" id="3.10.20.740">
    <property type="match status" value="1"/>
</dbReference>
<dbReference type="Pfam" id="PF13510">
    <property type="entry name" value="Fer2_4"/>
    <property type="match status" value="1"/>
</dbReference>
<gene>
    <name evidence="2" type="ORF">E6H04_07555</name>
</gene>
<protein>
    <submittedName>
        <fullName evidence="2">2Fe-2S iron-sulfur cluster binding domain-containing protein</fullName>
    </submittedName>
</protein>
<dbReference type="InterPro" id="IPR000283">
    <property type="entry name" value="NADH_UbQ_OxRdtase_75kDa_su_CS"/>
</dbReference>